<dbReference type="InterPro" id="IPR025105">
    <property type="entry name" value="DUF4010"/>
</dbReference>
<evidence type="ECO:0000313" key="11">
    <source>
        <dbReference type="Proteomes" id="UP000537718"/>
    </source>
</evidence>
<evidence type="ECO:0000256" key="1">
    <source>
        <dbReference type="ARBA" id="ARBA00004651"/>
    </source>
</evidence>
<dbReference type="Pfam" id="PF02308">
    <property type="entry name" value="MgtC"/>
    <property type="match status" value="1"/>
</dbReference>
<evidence type="ECO:0000256" key="3">
    <source>
        <dbReference type="ARBA" id="ARBA00022475"/>
    </source>
</evidence>
<feature type="transmembrane region" description="Helical" evidence="7">
    <location>
        <begin position="6"/>
        <end position="27"/>
    </location>
</feature>
<feature type="transmembrane region" description="Helical" evidence="7">
    <location>
        <begin position="48"/>
        <end position="75"/>
    </location>
</feature>
<comment type="caution">
    <text evidence="10">The sequence shown here is derived from an EMBL/GenBank/DDBJ whole genome shotgun (WGS) entry which is preliminary data.</text>
</comment>
<feature type="transmembrane region" description="Helical" evidence="7">
    <location>
        <begin position="95"/>
        <end position="123"/>
    </location>
</feature>
<keyword evidence="3" id="KW-1003">Cell membrane</keyword>
<dbReference type="InterPro" id="IPR003416">
    <property type="entry name" value="MgtC/SapB/SrpB/YhiD_fam"/>
</dbReference>
<sequence>MNNDFIHYPVGPVALKMTVAIGIGMLIGMERKWSHKEAGIRTFSIVALLGMLSTLAGHDFIIVAMVGVFLLAIGMNARSLMANESVEITTSAALIANYILGVLVGMGHIFTPVAGAIVITMLLAWKTELNKFAGGLLPSEIRSAILLGLIGFVIFPVLPNRYVDPWHLFNPSDAWISVIAIAGIGFVNYVFLRVFSTRGLYLGAIFGGLVNSTATVAEVSSRVQSAGTPSKITTLSSLINISMFVRNMLLAAIFVPLSLTATLIPLLAMSCVAALWIWRDYSLEKADVTTPQATIKLASPISLTKVLWFGVLFIIIQAAGILLTRYFGSLGILGTGFFGGLISSASTTVAAATMAAHGQISPAVAGSAAIISSMASALIDLPIVWKTIHDKKIVRTFTYKLLSIILVGITMIVLDRVFQLSEIFVSYLQ</sequence>
<feature type="transmembrane region" description="Helical" evidence="7">
    <location>
        <begin position="397"/>
        <end position="414"/>
    </location>
</feature>
<dbReference type="GO" id="GO:0005886">
    <property type="term" value="C:plasma membrane"/>
    <property type="evidence" value="ECO:0007669"/>
    <property type="project" value="UniProtKB-SubCell"/>
</dbReference>
<feature type="transmembrane region" description="Helical" evidence="7">
    <location>
        <begin position="330"/>
        <end position="352"/>
    </location>
</feature>
<feature type="domain" description="DUF4010" evidence="9">
    <location>
        <begin position="179"/>
        <end position="384"/>
    </location>
</feature>
<organism evidence="10 11">
    <name type="scientific">Pedobacter cryoconitis</name>
    <dbReference type="NCBI Taxonomy" id="188932"/>
    <lineage>
        <taxon>Bacteria</taxon>
        <taxon>Pseudomonadati</taxon>
        <taxon>Bacteroidota</taxon>
        <taxon>Sphingobacteriia</taxon>
        <taxon>Sphingobacteriales</taxon>
        <taxon>Sphingobacteriaceae</taxon>
        <taxon>Pedobacter</taxon>
    </lineage>
</organism>
<evidence type="ECO:0000256" key="6">
    <source>
        <dbReference type="ARBA" id="ARBA00023136"/>
    </source>
</evidence>
<evidence type="ECO:0000259" key="9">
    <source>
        <dbReference type="Pfam" id="PF13194"/>
    </source>
</evidence>
<keyword evidence="5 7" id="KW-1133">Transmembrane helix</keyword>
<evidence type="ECO:0000256" key="4">
    <source>
        <dbReference type="ARBA" id="ARBA00022692"/>
    </source>
</evidence>
<evidence type="ECO:0000256" key="2">
    <source>
        <dbReference type="ARBA" id="ARBA00009298"/>
    </source>
</evidence>
<dbReference type="EMBL" id="JACHCF010000014">
    <property type="protein sequence ID" value="MBB5623686.1"/>
    <property type="molecule type" value="Genomic_DNA"/>
</dbReference>
<protein>
    <submittedName>
        <fullName evidence="10">Uncharacterized membrane protein (DUF4010 family)</fullName>
    </submittedName>
</protein>
<evidence type="ECO:0000259" key="8">
    <source>
        <dbReference type="Pfam" id="PF02308"/>
    </source>
</evidence>
<evidence type="ECO:0000256" key="7">
    <source>
        <dbReference type="SAM" id="Phobius"/>
    </source>
</evidence>
<dbReference type="PANTHER" id="PTHR39084:SF1">
    <property type="entry name" value="DUF4010 DOMAIN-CONTAINING PROTEIN"/>
    <property type="match status" value="1"/>
</dbReference>
<dbReference type="PANTHER" id="PTHR39084">
    <property type="entry name" value="MEMBRANE PROTEIN-RELATED"/>
    <property type="match status" value="1"/>
</dbReference>
<proteinExistence type="inferred from homology"/>
<comment type="similarity">
    <text evidence="2">Belongs to the MgtC/SapB family.</text>
</comment>
<dbReference type="Pfam" id="PF13194">
    <property type="entry name" value="DUF4010"/>
    <property type="match status" value="1"/>
</dbReference>
<reference evidence="10 11" key="1">
    <citation type="submission" date="2020-08" db="EMBL/GenBank/DDBJ databases">
        <title>Genomic Encyclopedia of Type Strains, Phase IV (KMG-V): Genome sequencing to study the core and pangenomes of soil and plant-associated prokaryotes.</title>
        <authorList>
            <person name="Whitman W."/>
        </authorList>
    </citation>
    <scope>NUCLEOTIDE SEQUENCE [LARGE SCALE GENOMIC DNA]</scope>
    <source>
        <strain evidence="10 11">MP7CTX6</strain>
    </source>
</reference>
<accession>A0A7W8YXL6</accession>
<dbReference type="RefSeq" id="WP_183869767.1">
    <property type="nucleotide sequence ID" value="NZ_JACHCF010000014.1"/>
</dbReference>
<feature type="domain" description="MgtC/SapB/SrpB/YhiD N-terminal" evidence="8">
    <location>
        <begin position="18"/>
        <end position="131"/>
    </location>
</feature>
<keyword evidence="4 7" id="KW-0812">Transmembrane</keyword>
<feature type="transmembrane region" description="Helical" evidence="7">
    <location>
        <begin position="364"/>
        <end position="385"/>
    </location>
</feature>
<name>A0A7W8YXL6_9SPHI</name>
<evidence type="ECO:0000256" key="5">
    <source>
        <dbReference type="ARBA" id="ARBA00022989"/>
    </source>
</evidence>
<dbReference type="AlphaFoldDB" id="A0A7W8YXL6"/>
<dbReference type="PRINTS" id="PR01837">
    <property type="entry name" value="MGTCSAPBPROT"/>
</dbReference>
<dbReference type="Proteomes" id="UP000537718">
    <property type="component" value="Unassembled WGS sequence"/>
</dbReference>
<comment type="subcellular location">
    <subcellularLocation>
        <location evidence="1">Cell membrane</location>
        <topology evidence="1">Multi-pass membrane protein</topology>
    </subcellularLocation>
</comment>
<dbReference type="InterPro" id="IPR049177">
    <property type="entry name" value="MgtC_SapB_SrpB_YhiD_N"/>
</dbReference>
<evidence type="ECO:0000313" key="10">
    <source>
        <dbReference type="EMBL" id="MBB5623686.1"/>
    </source>
</evidence>
<keyword evidence="6 7" id="KW-0472">Membrane</keyword>
<feature type="transmembrane region" description="Helical" evidence="7">
    <location>
        <begin position="249"/>
        <end position="278"/>
    </location>
</feature>
<feature type="transmembrane region" description="Helical" evidence="7">
    <location>
        <begin position="306"/>
        <end position="323"/>
    </location>
</feature>
<feature type="transmembrane region" description="Helical" evidence="7">
    <location>
        <begin position="174"/>
        <end position="192"/>
    </location>
</feature>
<gene>
    <name evidence="10" type="ORF">HDE69_004773</name>
</gene>